<dbReference type="RefSeq" id="WP_043948279.1">
    <property type="nucleotide sequence ID" value="NZ_HG966617.1"/>
</dbReference>
<accession>X5MNJ8</accession>
<evidence type="ECO:0000313" key="3">
    <source>
        <dbReference type="Proteomes" id="UP000032160"/>
    </source>
</evidence>
<keyword evidence="1" id="KW-1133">Transmembrane helix</keyword>
<organism evidence="2 3">
    <name type="scientific">Candidatus Phaeomarinibacter ectocarpi</name>
    <dbReference type="NCBI Taxonomy" id="1458461"/>
    <lineage>
        <taxon>Bacteria</taxon>
        <taxon>Pseudomonadati</taxon>
        <taxon>Pseudomonadota</taxon>
        <taxon>Alphaproteobacteria</taxon>
        <taxon>Hyphomicrobiales</taxon>
        <taxon>Parvibaculaceae</taxon>
        <taxon>Candidatus Phaeomarinibacter</taxon>
    </lineage>
</organism>
<proteinExistence type="predicted"/>
<reference evidence="2 3" key="1">
    <citation type="journal article" date="2014" name="Front. Genet.">
        <title>Genome and metabolic network of "Candidatus Phaeomarinobacter ectocarpi" Ec32, a new candidate genus of Alphaproteobacteria frequently associated with brown algae.</title>
        <authorList>
            <person name="Dittami S.M."/>
            <person name="Barbeyron T."/>
            <person name="Boyen C."/>
            <person name="Cambefort J."/>
            <person name="Collet G."/>
            <person name="Delage L."/>
            <person name="Gobet A."/>
            <person name="Groisillier A."/>
            <person name="Leblanc C."/>
            <person name="Michel G."/>
            <person name="Scornet D."/>
            <person name="Siegel A."/>
            <person name="Tapia J.E."/>
            <person name="Tonon T."/>
        </authorList>
    </citation>
    <scope>NUCLEOTIDE SEQUENCE [LARGE SCALE GENOMIC DNA]</scope>
    <source>
        <strain evidence="2 3">Ec32</strain>
    </source>
</reference>
<dbReference type="OrthoDB" id="7578064at2"/>
<sequence length="130" mass="14487">MTLERGLAIYTLISATLHFSLETYHFVQYGSFLPMLIVDYIAISLFVFASYVALSNRYGSAAGLLCGAWGFAFCLNYRAFFWRYQELVNGSAQSAEPMEVVASILGVTLIISGSVFLLTLWMAFPRRAKA</sequence>
<name>X5MNJ8_9HYPH</name>
<evidence type="ECO:0000313" key="2">
    <source>
        <dbReference type="EMBL" id="CDO60176.1"/>
    </source>
</evidence>
<dbReference type="KEGG" id="pect:BN1012_Phect1963"/>
<keyword evidence="1" id="KW-0472">Membrane</keyword>
<dbReference type="HOGENOM" id="CLU_1934219_0_0_5"/>
<keyword evidence="1" id="KW-0812">Transmembrane</keyword>
<feature type="transmembrane region" description="Helical" evidence="1">
    <location>
        <begin position="61"/>
        <end position="80"/>
    </location>
</feature>
<feature type="transmembrane region" description="Helical" evidence="1">
    <location>
        <begin position="7"/>
        <end position="26"/>
    </location>
</feature>
<evidence type="ECO:0000256" key="1">
    <source>
        <dbReference type="SAM" id="Phobius"/>
    </source>
</evidence>
<keyword evidence="3" id="KW-1185">Reference proteome</keyword>
<feature type="transmembrane region" description="Helical" evidence="1">
    <location>
        <begin position="100"/>
        <end position="124"/>
    </location>
</feature>
<dbReference type="EMBL" id="HG966617">
    <property type="protein sequence ID" value="CDO60176.1"/>
    <property type="molecule type" value="Genomic_DNA"/>
</dbReference>
<feature type="transmembrane region" description="Helical" evidence="1">
    <location>
        <begin position="32"/>
        <end position="54"/>
    </location>
</feature>
<dbReference type="AlphaFoldDB" id="X5MNJ8"/>
<protein>
    <submittedName>
        <fullName evidence="2">Uncharacterized protein</fullName>
    </submittedName>
</protein>
<dbReference type="Proteomes" id="UP000032160">
    <property type="component" value="Chromosome I"/>
</dbReference>
<gene>
    <name evidence="2" type="ORF">BN1012_Phect1963</name>
</gene>